<evidence type="ECO:0000256" key="2">
    <source>
        <dbReference type="SAM" id="Coils"/>
    </source>
</evidence>
<feature type="non-terminal residue" evidence="3">
    <location>
        <position position="1"/>
    </location>
</feature>
<evidence type="ECO:0000313" key="3">
    <source>
        <dbReference type="EMBL" id="JAT81630.1"/>
    </source>
</evidence>
<reference evidence="3" key="1">
    <citation type="submission" date="2015-09" db="EMBL/GenBank/DDBJ databases">
        <title>De novo assembly of Pectinophora gossypiella (Pink Bollworm) gut transcriptome.</title>
        <authorList>
            <person name="Tassone E.E."/>
        </authorList>
    </citation>
    <scope>NUCLEOTIDE SEQUENCE</scope>
</reference>
<feature type="non-terminal residue" evidence="3">
    <location>
        <position position="111"/>
    </location>
</feature>
<evidence type="ECO:0000256" key="1">
    <source>
        <dbReference type="ARBA" id="ARBA00023054"/>
    </source>
</evidence>
<accession>A0A1E1W3T5</accession>
<sequence>AVGGQESVAQLEELIQCRNEQKSSSTRLQSNTQNLEEQIRLNERIKIQIDAMKERKEIEKKIEICERKKLWLDYKDLREKVVEYGNDKKKAENVVKTHKSKVDPLEREIQQ</sequence>
<protein>
    <submittedName>
        <fullName evidence="3">Uncharacterized protein</fullName>
    </submittedName>
</protein>
<keyword evidence="1 2" id="KW-0175">Coiled coil</keyword>
<dbReference type="AlphaFoldDB" id="A0A1E1W3T5"/>
<dbReference type="OrthoDB" id="10254973at2759"/>
<proteinExistence type="predicted"/>
<dbReference type="GO" id="GO:0003697">
    <property type="term" value="F:single-stranded DNA binding"/>
    <property type="evidence" value="ECO:0007669"/>
    <property type="project" value="TreeGrafter"/>
</dbReference>
<feature type="coiled-coil region" evidence="2">
    <location>
        <begin position="35"/>
        <end position="94"/>
    </location>
</feature>
<dbReference type="GO" id="GO:0030915">
    <property type="term" value="C:Smc5-Smc6 complex"/>
    <property type="evidence" value="ECO:0007669"/>
    <property type="project" value="TreeGrafter"/>
</dbReference>
<dbReference type="EMBL" id="GDQN01009424">
    <property type="protein sequence ID" value="JAT81630.1"/>
    <property type="molecule type" value="Transcribed_RNA"/>
</dbReference>
<dbReference type="PANTHER" id="PTHR45916">
    <property type="entry name" value="STRUCTURAL MAINTENANCE OF CHROMOSOMES PROTEIN 5"/>
    <property type="match status" value="1"/>
</dbReference>
<organism evidence="3">
    <name type="scientific">Pectinophora gossypiella</name>
    <name type="common">Cotton pink bollworm</name>
    <name type="synonym">Depressaria gossypiella</name>
    <dbReference type="NCBI Taxonomy" id="13191"/>
    <lineage>
        <taxon>Eukaryota</taxon>
        <taxon>Metazoa</taxon>
        <taxon>Ecdysozoa</taxon>
        <taxon>Arthropoda</taxon>
        <taxon>Hexapoda</taxon>
        <taxon>Insecta</taxon>
        <taxon>Pterygota</taxon>
        <taxon>Neoptera</taxon>
        <taxon>Endopterygota</taxon>
        <taxon>Lepidoptera</taxon>
        <taxon>Glossata</taxon>
        <taxon>Ditrysia</taxon>
        <taxon>Gelechioidea</taxon>
        <taxon>Gelechiidae</taxon>
        <taxon>Apatetrinae</taxon>
        <taxon>Pectinophora</taxon>
    </lineage>
</organism>
<name>A0A1E1W3T5_PECGO</name>
<dbReference type="GO" id="GO:0000724">
    <property type="term" value="P:double-strand break repair via homologous recombination"/>
    <property type="evidence" value="ECO:0007669"/>
    <property type="project" value="TreeGrafter"/>
</dbReference>
<dbReference type="GO" id="GO:0005634">
    <property type="term" value="C:nucleus"/>
    <property type="evidence" value="ECO:0007669"/>
    <property type="project" value="TreeGrafter"/>
</dbReference>
<gene>
    <name evidence="3" type="ORF">g.17797</name>
</gene>
<dbReference type="PANTHER" id="PTHR45916:SF1">
    <property type="entry name" value="STRUCTURAL MAINTENANCE OF CHROMOSOMES PROTEIN 5"/>
    <property type="match status" value="1"/>
</dbReference>